<protein>
    <submittedName>
        <fullName evidence="1">Uncharacterized protein</fullName>
    </submittedName>
</protein>
<evidence type="ECO:0000313" key="2">
    <source>
        <dbReference type="Proteomes" id="UP000772434"/>
    </source>
</evidence>
<proteinExistence type="predicted"/>
<reference evidence="1" key="1">
    <citation type="submission" date="2020-11" db="EMBL/GenBank/DDBJ databases">
        <authorList>
            <consortium name="DOE Joint Genome Institute"/>
            <person name="Ahrendt S."/>
            <person name="Riley R."/>
            <person name="Andreopoulos W."/>
            <person name="Labutti K."/>
            <person name="Pangilinan J."/>
            <person name="Ruiz-Duenas F.J."/>
            <person name="Barrasa J.M."/>
            <person name="Sanchez-Garcia M."/>
            <person name="Camarero S."/>
            <person name="Miyauchi S."/>
            <person name="Serrano A."/>
            <person name="Linde D."/>
            <person name="Babiker R."/>
            <person name="Drula E."/>
            <person name="Ayuso-Fernandez I."/>
            <person name="Pacheco R."/>
            <person name="Padilla G."/>
            <person name="Ferreira P."/>
            <person name="Barriuso J."/>
            <person name="Kellner H."/>
            <person name="Castanera R."/>
            <person name="Alfaro M."/>
            <person name="Ramirez L."/>
            <person name="Pisabarro A.G."/>
            <person name="Kuo A."/>
            <person name="Tritt A."/>
            <person name="Lipzen A."/>
            <person name="He G."/>
            <person name="Yan M."/>
            <person name="Ng V."/>
            <person name="Cullen D."/>
            <person name="Martin F."/>
            <person name="Rosso M.-N."/>
            <person name="Henrissat B."/>
            <person name="Hibbett D."/>
            <person name="Martinez A.T."/>
            <person name="Grigoriev I.V."/>
        </authorList>
    </citation>
    <scope>NUCLEOTIDE SEQUENCE</scope>
    <source>
        <strain evidence="1">AH 40177</strain>
    </source>
</reference>
<gene>
    <name evidence="1" type="ORF">BDP27DRAFT_1358783</name>
</gene>
<dbReference type="Proteomes" id="UP000772434">
    <property type="component" value="Unassembled WGS sequence"/>
</dbReference>
<comment type="caution">
    <text evidence="1">The sequence shown here is derived from an EMBL/GenBank/DDBJ whole genome shotgun (WGS) entry which is preliminary data.</text>
</comment>
<dbReference type="OrthoDB" id="2946818at2759"/>
<dbReference type="AlphaFoldDB" id="A0A9P5UET1"/>
<dbReference type="Pfam" id="PF14223">
    <property type="entry name" value="Retrotran_gag_2"/>
    <property type="match status" value="1"/>
</dbReference>
<organism evidence="1 2">
    <name type="scientific">Rhodocollybia butyracea</name>
    <dbReference type="NCBI Taxonomy" id="206335"/>
    <lineage>
        <taxon>Eukaryota</taxon>
        <taxon>Fungi</taxon>
        <taxon>Dikarya</taxon>
        <taxon>Basidiomycota</taxon>
        <taxon>Agaricomycotina</taxon>
        <taxon>Agaricomycetes</taxon>
        <taxon>Agaricomycetidae</taxon>
        <taxon>Agaricales</taxon>
        <taxon>Marasmiineae</taxon>
        <taxon>Omphalotaceae</taxon>
        <taxon>Rhodocollybia</taxon>
    </lineage>
</organism>
<accession>A0A9P5UET1</accession>
<dbReference type="EMBL" id="JADNRY010000009">
    <property type="protein sequence ID" value="KAF9075618.1"/>
    <property type="molecule type" value="Genomic_DNA"/>
</dbReference>
<sequence length="272" mass="30347">MSTNNSKYDWKQITLTPIKENPDRTNNFAKFKHKTTIKLKAHGLWKVQGLDTSGNAVDITLQGNEPAVALEKQIHNDWLETDKHVLSLINDAVPIQKTWVIQKCKSSHDAWNSLCKEFEPNNSLTAMNLNQQISMFSCQPGANPAVWLEIMLQLYGRLCQADPTLMSDFEFLKMLITHMCKDEAWRYCQSELRVKLVTAQEMGCPLSSSIVVSRLKLEEIHHGVAPSIKSIQNLVQSASLYPSGSAVPSLHLAQTSVKMSMSLGQVVPGSVA</sequence>
<name>A0A9P5UET1_9AGAR</name>
<evidence type="ECO:0000313" key="1">
    <source>
        <dbReference type="EMBL" id="KAF9075618.1"/>
    </source>
</evidence>
<keyword evidence="2" id="KW-1185">Reference proteome</keyword>